<gene>
    <name evidence="2" type="ORF">CRU78_19790</name>
</gene>
<name>A0A6A7RZ04_9PROT</name>
<organism evidence="2 3">
    <name type="scientific">Candidatus Accumulibacter phosphatis</name>
    <dbReference type="NCBI Taxonomy" id="327160"/>
    <lineage>
        <taxon>Bacteria</taxon>
        <taxon>Pseudomonadati</taxon>
        <taxon>Pseudomonadota</taxon>
        <taxon>Betaproteobacteria</taxon>
        <taxon>Candidatus Accumulibacter</taxon>
    </lineage>
</organism>
<dbReference type="PANTHER" id="PTHR42987">
    <property type="entry name" value="PEPTIDASE S49"/>
    <property type="match status" value="1"/>
</dbReference>
<proteinExistence type="predicted"/>
<reference evidence="2 3" key="1">
    <citation type="submission" date="2017-09" db="EMBL/GenBank/DDBJ databases">
        <title>Metagenomic Analysis Reveals Denitrifying Candidatus Accumulibacter and Flanking Population as a Source of N2O.</title>
        <authorList>
            <person name="Gao H."/>
            <person name="Mao Y."/>
            <person name="Zhao X."/>
            <person name="Liu W.-T."/>
            <person name="Zhang T."/>
            <person name="Wells G."/>
        </authorList>
    </citation>
    <scope>NUCLEOTIDE SEQUENCE [LARGE SCALE GENOMIC DNA]</scope>
    <source>
        <strain evidence="2">CANDO_2_IC</strain>
    </source>
</reference>
<dbReference type="SUPFAM" id="SSF52096">
    <property type="entry name" value="ClpP/crotonase"/>
    <property type="match status" value="1"/>
</dbReference>
<accession>A0A6A7RZ04</accession>
<keyword evidence="1" id="KW-1133">Transmembrane helix</keyword>
<evidence type="ECO:0000256" key="1">
    <source>
        <dbReference type="SAM" id="Phobius"/>
    </source>
</evidence>
<protein>
    <submittedName>
        <fullName evidence="2">S49 family peptidase</fullName>
    </submittedName>
</protein>
<feature type="transmembrane region" description="Helical" evidence="1">
    <location>
        <begin position="32"/>
        <end position="52"/>
    </location>
</feature>
<dbReference type="AlphaFoldDB" id="A0A6A7RZ04"/>
<dbReference type="Gene3D" id="3.90.226.10">
    <property type="entry name" value="2-enoyl-CoA Hydratase, Chain A, domain 1"/>
    <property type="match status" value="1"/>
</dbReference>
<dbReference type="InterPro" id="IPR029045">
    <property type="entry name" value="ClpP/crotonase-like_dom_sf"/>
</dbReference>
<comment type="caution">
    <text evidence="2">The sequence shown here is derived from an EMBL/GenBank/DDBJ whole genome shotgun (WGS) entry which is preliminary data.</text>
</comment>
<dbReference type="Proteomes" id="UP000342300">
    <property type="component" value="Unassembled WGS sequence"/>
</dbReference>
<keyword evidence="1" id="KW-0812">Transmembrane</keyword>
<dbReference type="PANTHER" id="PTHR42987:SF8">
    <property type="entry name" value="PROTEINASE"/>
    <property type="match status" value="1"/>
</dbReference>
<keyword evidence="1" id="KW-0472">Membrane</keyword>
<dbReference type="EMBL" id="PDHS01000568">
    <property type="protein sequence ID" value="MQM32609.1"/>
    <property type="molecule type" value="Genomic_DNA"/>
</dbReference>
<evidence type="ECO:0000313" key="3">
    <source>
        <dbReference type="Proteomes" id="UP000342300"/>
    </source>
</evidence>
<feature type="non-terminal residue" evidence="2">
    <location>
        <position position="151"/>
    </location>
</feature>
<evidence type="ECO:0000313" key="2">
    <source>
        <dbReference type="EMBL" id="MQM32609.1"/>
    </source>
</evidence>
<sequence>MTTPENEPQWERQLLEKLALAMLQEQRVKRRWGIFFKLIGFSYLIAVLVLFVDWGGGSEKLVNGKHTALVHLNGTIASGGDGSAESINEALRSAFDDKETAGVVLRVNSPGGSPVQAGIVHDEIRRLRSKHPQISLYVVVEDLCASGGYYV</sequence>